<accession>A0A080LVH8</accession>
<organism evidence="1 2">
    <name type="scientific">Candidatus Accumulibacter phosphatis</name>
    <dbReference type="NCBI Taxonomy" id="327160"/>
    <lineage>
        <taxon>Bacteria</taxon>
        <taxon>Pseudomonadati</taxon>
        <taxon>Pseudomonadota</taxon>
        <taxon>Betaproteobacteria</taxon>
        <taxon>Candidatus Accumulibacter</taxon>
    </lineage>
</organism>
<name>A0A080LVH8_9PROT</name>
<evidence type="ECO:0008006" key="3">
    <source>
        <dbReference type="Google" id="ProtNLM"/>
    </source>
</evidence>
<dbReference type="EMBL" id="JDVG02000365">
    <property type="protein sequence ID" value="KFB72603.1"/>
    <property type="molecule type" value="Genomic_DNA"/>
</dbReference>
<evidence type="ECO:0000313" key="1">
    <source>
        <dbReference type="EMBL" id="KFB72603.1"/>
    </source>
</evidence>
<protein>
    <recommendedName>
        <fullName evidence="3">2-oxoisovalerate dehydrogenase</fullName>
    </recommendedName>
</protein>
<evidence type="ECO:0000313" key="2">
    <source>
        <dbReference type="Proteomes" id="UP000020077"/>
    </source>
</evidence>
<proteinExistence type="predicted"/>
<dbReference type="Proteomes" id="UP000020077">
    <property type="component" value="Unassembled WGS sequence"/>
</dbReference>
<sequence>MTEIHFIVAEAPEGGFTARAVGADILTEADDLPGLYTQVRDAVRCHFDDDKRPSVIRLHITREESLAA</sequence>
<gene>
    <name evidence="1" type="ORF">AW09_002200</name>
</gene>
<dbReference type="AlphaFoldDB" id="A0A080LVH8"/>
<reference evidence="1 2" key="1">
    <citation type="submission" date="2014-02" db="EMBL/GenBank/DDBJ databases">
        <title>Expanding our view of genomic diversity in Candidatus Accumulibacter clades.</title>
        <authorList>
            <person name="Skennerton C.T."/>
            <person name="Barr J.J."/>
            <person name="Slater F.R."/>
            <person name="Bond P.L."/>
            <person name="Tyson G.W."/>
        </authorList>
    </citation>
    <scope>NUCLEOTIDE SEQUENCE [LARGE SCALE GENOMIC DNA]</scope>
    <source>
        <strain evidence="2">BA-91</strain>
    </source>
</reference>
<comment type="caution">
    <text evidence="1">The sequence shown here is derived from an EMBL/GenBank/DDBJ whole genome shotgun (WGS) entry which is preliminary data.</text>
</comment>